<dbReference type="GeneID" id="917797"/>
<sequence length="55" mass="5802">MTEFLIGLKVLESICVCFTLLMPSILGVAKHGNCTSSIFSSVAASNGFVIAIEHT</sequence>
<reference evidence="1 2" key="6">
    <citation type="journal article" date="1999" name="Virology">
        <title>Chlorella virus PBCV-1 encodes a functional homospermidine synthase.</title>
        <authorList>
            <person name="Kaiser A."/>
            <person name="Vollmert M."/>
            <person name="Tholl D."/>
            <person name="Graves M.V."/>
            <person name="Gurnon J.R."/>
            <person name="Xing W."/>
            <person name="Lisec A.D."/>
            <person name="Nickerson K.W."/>
            <person name="Van Etten J.L."/>
        </authorList>
    </citation>
    <scope>NUCLEOTIDE SEQUENCE [LARGE SCALE GENOMIC DNA]</scope>
</reference>
<dbReference type="KEGG" id="vg:917797"/>
<reference evidence="1 2" key="8">
    <citation type="journal article" date="2010" name="J. Virol.">
        <title>Microarray analysis of Paramecium bursaria chlorella virus 1 transcription.</title>
        <authorList>
            <person name="Yanai-Balser G.M."/>
            <person name="Duncan G.A."/>
            <person name="Eudy J.D."/>
            <person name="Wang D."/>
            <person name="Li X."/>
            <person name="Agarkova I.V."/>
            <person name="Dunigan D.D."/>
            <person name="Van Etten J.L."/>
        </authorList>
    </citation>
    <scope>NUCLEOTIDE SEQUENCE [LARGE SCALE GENOMIC DNA]</scope>
</reference>
<evidence type="ECO:0000313" key="2">
    <source>
        <dbReference type="Proteomes" id="UP000000862"/>
    </source>
</evidence>
<organism evidence="1 2">
    <name type="scientific">Paramecium bursaria Chlorella virus 1</name>
    <name type="common">PBCV-1</name>
    <dbReference type="NCBI Taxonomy" id="10506"/>
    <lineage>
        <taxon>Viruses</taxon>
        <taxon>Varidnaviria</taxon>
        <taxon>Bamfordvirae</taxon>
        <taxon>Nucleocytoviricota</taxon>
        <taxon>Megaviricetes</taxon>
        <taxon>Algavirales</taxon>
        <taxon>Phycodnaviridae</taxon>
        <taxon>Chlorovirus</taxon>
        <taxon>Chlorovirus vanettense</taxon>
    </lineage>
</organism>
<reference evidence="1 2" key="5">
    <citation type="journal article" date="1997" name="Virology">
        <title>Analysis of 74 kb of DNA located at the right end of the 330-kb chlorella virus PBCV-1 genome.</title>
        <authorList>
            <person name="Li Y."/>
            <person name="Lu Z."/>
            <person name="Sun L."/>
            <person name="Ropp S."/>
            <person name="Kutish G.F."/>
            <person name="Rock D.L."/>
            <person name="Van Etten J.L."/>
        </authorList>
    </citation>
    <scope>NUCLEOTIDE SEQUENCE [LARGE SCALE GENOMIC DNA]</scope>
</reference>
<reference evidence="1 2" key="3">
    <citation type="journal article" date="1996" name="Virology">
        <title>Analysis of 94 kb of the chlorella virus PBCV-1 330-kb genome: map positions 88 to 182.</title>
        <authorList>
            <person name="Lu Z."/>
            <person name="Li Y."/>
            <person name="Que Q."/>
            <person name="Kutish G.F."/>
            <person name="Rock D.L."/>
            <person name="Van Etten J.L."/>
        </authorList>
    </citation>
    <scope>NUCLEOTIDE SEQUENCE [LARGE SCALE GENOMIC DNA]</scope>
</reference>
<name>O41025_PBCV1</name>
<accession>O41025</accession>
<organismHost>
    <name type="scientific">Chlorella</name>
    <dbReference type="NCBI Taxonomy" id="3071"/>
</organismHost>
<evidence type="ECO:0000313" key="1">
    <source>
        <dbReference type="EMBL" id="AAC96908.2"/>
    </source>
</evidence>
<dbReference type="EMBL" id="JF411744">
    <property type="protein sequence ID" value="AAC96908.2"/>
    <property type="molecule type" value="Genomic_DNA"/>
</dbReference>
<dbReference type="RefSeq" id="NP_048899.2">
    <property type="nucleotide sequence ID" value="NC_000852.5"/>
</dbReference>
<reference evidence="1 2" key="7">
    <citation type="journal article" date="2000" name="Virology">
        <title>Characterization of a beta-1,3-glucanase encoded by chlorella virus PBCV-1.</title>
        <authorList>
            <person name="Sun L."/>
            <person name="Gurnon J.R."/>
            <person name="Adams B.J."/>
            <person name="Graves M.V."/>
            <person name="Van Etten J.L."/>
        </authorList>
    </citation>
    <scope>NUCLEOTIDE SEQUENCE [LARGE SCALE GENOMIC DNA]</scope>
</reference>
<reference evidence="1 2" key="4">
    <citation type="journal article" date="1996" name="Virology">
        <title>Analysis of 76 kb of the chlorella virus PBCV-1 330-kb genome: map positions 182 to 258.</title>
        <authorList>
            <person name="Kutish G.F."/>
            <person name="Li Y."/>
            <person name="Lu Z."/>
            <person name="Furuta M."/>
            <person name="Rock D.L."/>
            <person name="Van Etten J.L."/>
        </authorList>
    </citation>
    <scope>NUCLEOTIDE SEQUENCE [LARGE SCALE GENOMIC DNA]</scope>
</reference>
<dbReference type="Proteomes" id="UP000000862">
    <property type="component" value="Segment"/>
</dbReference>
<keyword evidence="2" id="KW-1185">Reference proteome</keyword>
<protein>
    <submittedName>
        <fullName evidence="1">Uncharacterized protein</fullName>
    </submittedName>
</protein>
<proteinExistence type="predicted"/>
<reference evidence="1 2" key="2">
    <citation type="journal article" date="1995" name="Virology">
        <title>Analysis of 43 kb of the Chlorella virus PBCV-1 330-kb genome: map positions 45 to 88.</title>
        <authorList>
            <person name="Li Y."/>
            <person name="Lu Z."/>
            <person name="Burbank D.E."/>
            <person name="Kutish G.F."/>
            <person name="Rock D.L."/>
            <person name="Van Etten J.L."/>
        </authorList>
    </citation>
    <scope>NUCLEOTIDE SEQUENCE [LARGE SCALE GENOMIC DNA]</scope>
</reference>
<gene>
    <name evidence="1" type="primary">A543L</name>
</gene>
<reference evidence="1 2" key="1">
    <citation type="journal article" date="1995" name="Virology">
        <title>Analysis of 45 kb of DNA located at the left end of the chlorella virus PBCV-1 genome.</title>
        <authorList>
            <person name="Lu Z."/>
            <person name="Li Y."/>
            <person name="Zhang Y."/>
            <person name="Kutish G.F."/>
            <person name="Rock D.L."/>
            <person name="Van Etten J.L."/>
        </authorList>
    </citation>
    <scope>NUCLEOTIDE SEQUENCE [LARGE SCALE GENOMIC DNA]</scope>
</reference>